<keyword evidence="2" id="KW-1003">Cell membrane</keyword>
<sequence>MATSIIKDALKVKRTPFPWRRAIGAGLSASIPVMIGILLGNFQYGLLAGIGGFSSLYVFNEPYKHRAKKVFFVILGLSAAVGLGTLTAASPVLFSVLLGLIGGVGTFVFGALKIPGPASIFFVIIFAMTSAMEMNPDAALLRAGLVAMGGTVSWLVAMAGWFSDPYEPEKKSIYRLYWALSTLLESIGTANFNEMKEKTLFSLQDAESTLASGYISWRSTDSFKRLYVLKELAHGIWMDILEMEAEGKKEVPPKMSVFLQQITDALQKKHPAISITAPDMKQLNTREERLLAKLVEANAVIHETFPNLDQEVHLQKQPIIKKFADAFDKNALVFLTSVRYAIVLGLAALIAFSFEFDRSYWIPVSCGSVMLGSTIISTFHRSIQRSLGTLTGIIVAVVILSISPAPIVVVLLIAMFHFLTETFMVRNYALAVTFITPNAILMAESTTQIQNLSYFATARITDIIIGCIIGIIGVLLVGRHSASSRLPHLMSKTIRSQSQLFFKIFSENSVSIASDFHRTQNKMQTNLNNLRTVYNTSLGEIPNDFDYLSRLSPAIFSMEQLGYFLDTAAENGGATGLSKAEVAEFIYLFETMAQSIEQYRLLGTFDIPDIPEHAQVRQEVNTLQETLKLSLTRSAEKGGG</sequence>
<keyword evidence="5 7" id="KW-0472">Membrane</keyword>
<comment type="caution">
    <text evidence="9">The sequence shown here is derived from an EMBL/GenBank/DDBJ whole genome shotgun (WGS) entry which is preliminary data.</text>
</comment>
<accession>A0A4Y9A9Q8</accession>
<feature type="transmembrane region" description="Helical" evidence="7">
    <location>
        <begin position="139"/>
        <end position="162"/>
    </location>
</feature>
<dbReference type="RefSeq" id="WP_135111034.1">
    <property type="nucleotide sequence ID" value="NZ_SRHY01000036.1"/>
</dbReference>
<organism evidence="9 10">
    <name type="scientific">Lentibacillus salicampi</name>
    <dbReference type="NCBI Taxonomy" id="175306"/>
    <lineage>
        <taxon>Bacteria</taxon>
        <taxon>Bacillati</taxon>
        <taxon>Bacillota</taxon>
        <taxon>Bacilli</taxon>
        <taxon>Bacillales</taxon>
        <taxon>Bacillaceae</taxon>
        <taxon>Lentibacillus</taxon>
    </lineage>
</organism>
<reference evidence="9 10" key="1">
    <citation type="submission" date="2019-03" db="EMBL/GenBank/DDBJ databases">
        <title>Genome sequence of Lentibacillus salicampi ATCC BAA-719.</title>
        <authorList>
            <person name="Maclea K.S."/>
            <person name="Simoes Junior M."/>
        </authorList>
    </citation>
    <scope>NUCLEOTIDE SEQUENCE [LARGE SCALE GENOMIC DNA]</scope>
    <source>
        <strain evidence="9 10">ATCC BAA-719</strain>
    </source>
</reference>
<gene>
    <name evidence="9" type="ORF">E4U82_15320</name>
</gene>
<evidence type="ECO:0000313" key="9">
    <source>
        <dbReference type="EMBL" id="TFJ91887.1"/>
    </source>
</evidence>
<dbReference type="AlphaFoldDB" id="A0A4Y9A9Q8"/>
<keyword evidence="4 7" id="KW-1133">Transmembrane helix</keyword>
<evidence type="ECO:0000259" key="8">
    <source>
        <dbReference type="Pfam" id="PF13515"/>
    </source>
</evidence>
<keyword evidence="3 7" id="KW-0812">Transmembrane</keyword>
<feature type="transmembrane region" description="Helical" evidence="7">
    <location>
        <begin position="360"/>
        <end position="379"/>
    </location>
</feature>
<feature type="transmembrane region" description="Helical" evidence="7">
    <location>
        <begin position="72"/>
        <end position="101"/>
    </location>
</feature>
<comment type="similarity">
    <text evidence="6">Belongs to the YccS/YhfK family.</text>
</comment>
<dbReference type="PANTHER" id="PTHR30509:SF9">
    <property type="entry name" value="MULTIDRUG RESISTANCE PROTEIN MDTO"/>
    <property type="match status" value="1"/>
</dbReference>
<feature type="domain" description="Integral membrane bound transporter" evidence="8">
    <location>
        <begin position="346"/>
        <end position="472"/>
    </location>
</feature>
<protein>
    <submittedName>
        <fullName evidence="9">FUSC family protein</fullName>
    </submittedName>
</protein>
<feature type="transmembrane region" description="Helical" evidence="7">
    <location>
        <begin position="463"/>
        <end position="482"/>
    </location>
</feature>
<feature type="transmembrane region" description="Helical" evidence="7">
    <location>
        <begin position="391"/>
        <end position="419"/>
    </location>
</feature>
<name>A0A4Y9A9Q8_9BACI</name>
<evidence type="ECO:0000256" key="7">
    <source>
        <dbReference type="SAM" id="Phobius"/>
    </source>
</evidence>
<dbReference type="InterPro" id="IPR049453">
    <property type="entry name" value="Memb_transporter_dom"/>
</dbReference>
<evidence type="ECO:0000256" key="5">
    <source>
        <dbReference type="ARBA" id="ARBA00023136"/>
    </source>
</evidence>
<evidence type="ECO:0000313" key="10">
    <source>
        <dbReference type="Proteomes" id="UP000298484"/>
    </source>
</evidence>
<dbReference type="Proteomes" id="UP000298484">
    <property type="component" value="Unassembled WGS sequence"/>
</dbReference>
<feature type="transmembrane region" description="Helical" evidence="7">
    <location>
        <begin position="21"/>
        <end position="38"/>
    </location>
</feature>
<feature type="transmembrane region" description="Helical" evidence="7">
    <location>
        <begin position="425"/>
        <end position="443"/>
    </location>
</feature>
<comment type="subcellular location">
    <subcellularLocation>
        <location evidence="1">Cell membrane</location>
        <topology evidence="1">Multi-pass membrane protein</topology>
    </subcellularLocation>
</comment>
<dbReference type="OrthoDB" id="581879at2"/>
<dbReference type="Pfam" id="PF13515">
    <property type="entry name" value="FUSC_2"/>
    <property type="match status" value="1"/>
</dbReference>
<evidence type="ECO:0000256" key="3">
    <source>
        <dbReference type="ARBA" id="ARBA00022692"/>
    </source>
</evidence>
<feature type="transmembrane region" description="Helical" evidence="7">
    <location>
        <begin position="174"/>
        <end position="192"/>
    </location>
</feature>
<evidence type="ECO:0000256" key="4">
    <source>
        <dbReference type="ARBA" id="ARBA00022989"/>
    </source>
</evidence>
<keyword evidence="10" id="KW-1185">Reference proteome</keyword>
<dbReference type="PANTHER" id="PTHR30509">
    <property type="entry name" value="P-HYDROXYBENZOIC ACID EFFLUX PUMP SUBUNIT-RELATED"/>
    <property type="match status" value="1"/>
</dbReference>
<proteinExistence type="inferred from homology"/>
<dbReference type="GO" id="GO:0005886">
    <property type="term" value="C:plasma membrane"/>
    <property type="evidence" value="ECO:0007669"/>
    <property type="project" value="UniProtKB-SubCell"/>
</dbReference>
<dbReference type="EMBL" id="SRHY01000036">
    <property type="protein sequence ID" value="TFJ91887.1"/>
    <property type="molecule type" value="Genomic_DNA"/>
</dbReference>
<feature type="transmembrane region" description="Helical" evidence="7">
    <location>
        <begin position="331"/>
        <end position="354"/>
    </location>
</feature>
<feature type="transmembrane region" description="Helical" evidence="7">
    <location>
        <begin position="44"/>
        <end position="60"/>
    </location>
</feature>
<feature type="transmembrane region" description="Helical" evidence="7">
    <location>
        <begin position="107"/>
        <end position="127"/>
    </location>
</feature>
<evidence type="ECO:0000256" key="1">
    <source>
        <dbReference type="ARBA" id="ARBA00004651"/>
    </source>
</evidence>
<evidence type="ECO:0000256" key="6">
    <source>
        <dbReference type="ARBA" id="ARBA00043993"/>
    </source>
</evidence>
<evidence type="ECO:0000256" key="2">
    <source>
        <dbReference type="ARBA" id="ARBA00022475"/>
    </source>
</evidence>